<evidence type="ECO:0000256" key="2">
    <source>
        <dbReference type="ARBA" id="ARBA00022448"/>
    </source>
</evidence>
<evidence type="ECO:0000313" key="9">
    <source>
        <dbReference type="Proteomes" id="UP000325415"/>
    </source>
</evidence>
<name>A0A5N6S730_9BIFI</name>
<keyword evidence="5 7" id="KW-1133">Transmembrane helix</keyword>
<dbReference type="AlphaFoldDB" id="A0A5N6S730"/>
<feature type="transmembrane region" description="Helical" evidence="7">
    <location>
        <begin position="6"/>
        <end position="22"/>
    </location>
</feature>
<feature type="transmembrane region" description="Helical" evidence="7">
    <location>
        <begin position="65"/>
        <end position="87"/>
    </location>
</feature>
<dbReference type="GO" id="GO:0016020">
    <property type="term" value="C:membrane"/>
    <property type="evidence" value="ECO:0007669"/>
    <property type="project" value="UniProtKB-SubCell"/>
</dbReference>
<feature type="transmembrane region" description="Helical" evidence="7">
    <location>
        <begin position="157"/>
        <end position="180"/>
    </location>
</feature>
<dbReference type="GeneID" id="78126362"/>
<dbReference type="Proteomes" id="UP000325415">
    <property type="component" value="Unassembled WGS sequence"/>
</dbReference>
<feature type="transmembrane region" description="Helical" evidence="7">
    <location>
        <begin position="249"/>
        <end position="266"/>
    </location>
</feature>
<gene>
    <name evidence="8" type="ORF">DDE84_01430</name>
</gene>
<dbReference type="InterPro" id="IPR004776">
    <property type="entry name" value="Mem_transp_PIN-like"/>
</dbReference>
<dbReference type="Pfam" id="PF03547">
    <property type="entry name" value="Mem_trans"/>
    <property type="match status" value="1"/>
</dbReference>
<keyword evidence="6 7" id="KW-0472">Membrane</keyword>
<evidence type="ECO:0000313" key="8">
    <source>
        <dbReference type="EMBL" id="KAE8130266.1"/>
    </source>
</evidence>
<evidence type="ECO:0000256" key="7">
    <source>
        <dbReference type="SAM" id="Phobius"/>
    </source>
</evidence>
<evidence type="ECO:0000256" key="5">
    <source>
        <dbReference type="ARBA" id="ARBA00022989"/>
    </source>
</evidence>
<keyword evidence="4 7" id="KW-0812">Transmembrane</keyword>
<keyword evidence="3" id="KW-1003">Cell membrane</keyword>
<dbReference type="PANTHER" id="PTHR36838">
    <property type="entry name" value="AUXIN EFFLUX CARRIER FAMILY PROTEIN"/>
    <property type="match status" value="1"/>
</dbReference>
<evidence type="ECO:0000256" key="3">
    <source>
        <dbReference type="ARBA" id="ARBA00022475"/>
    </source>
</evidence>
<comment type="caution">
    <text evidence="8">The sequence shown here is derived from an EMBL/GenBank/DDBJ whole genome shotgun (WGS) entry which is preliminary data.</text>
</comment>
<evidence type="ECO:0000256" key="1">
    <source>
        <dbReference type="ARBA" id="ARBA00004141"/>
    </source>
</evidence>
<comment type="subcellular location">
    <subcellularLocation>
        <location evidence="1">Membrane</location>
        <topology evidence="1">Multi-pass membrane protein</topology>
    </subcellularLocation>
</comment>
<evidence type="ECO:0000256" key="4">
    <source>
        <dbReference type="ARBA" id="ARBA00022692"/>
    </source>
</evidence>
<dbReference type="GO" id="GO:0055085">
    <property type="term" value="P:transmembrane transport"/>
    <property type="evidence" value="ECO:0007669"/>
    <property type="project" value="InterPro"/>
</dbReference>
<dbReference type="OrthoDB" id="5405318at2"/>
<feature type="transmembrane region" description="Helical" evidence="7">
    <location>
        <begin position="99"/>
        <end position="118"/>
    </location>
</feature>
<dbReference type="EMBL" id="QDAG01000001">
    <property type="protein sequence ID" value="KAE8130266.1"/>
    <property type="molecule type" value="Genomic_DNA"/>
</dbReference>
<accession>A0A5N6S730</accession>
<feature type="transmembrane region" description="Helical" evidence="7">
    <location>
        <begin position="223"/>
        <end position="243"/>
    </location>
</feature>
<organism evidence="8 9">
    <name type="scientific">Bifidobacterium tibiigranuli</name>
    <dbReference type="NCBI Taxonomy" id="2172043"/>
    <lineage>
        <taxon>Bacteria</taxon>
        <taxon>Bacillati</taxon>
        <taxon>Actinomycetota</taxon>
        <taxon>Actinomycetes</taxon>
        <taxon>Bifidobacteriales</taxon>
        <taxon>Bifidobacteriaceae</taxon>
        <taxon>Bifidobacterium</taxon>
    </lineage>
</organism>
<keyword evidence="9" id="KW-1185">Reference proteome</keyword>
<dbReference type="PANTHER" id="PTHR36838:SF1">
    <property type="entry name" value="SLR1864 PROTEIN"/>
    <property type="match status" value="1"/>
</dbReference>
<feature type="transmembrane region" description="Helical" evidence="7">
    <location>
        <begin position="124"/>
        <end position="145"/>
    </location>
</feature>
<feature type="transmembrane region" description="Helical" evidence="7">
    <location>
        <begin position="287"/>
        <end position="305"/>
    </location>
</feature>
<protein>
    <submittedName>
        <fullName evidence="8">AEC family transporter</fullName>
    </submittedName>
</protein>
<feature type="transmembrane region" description="Helical" evidence="7">
    <location>
        <begin position="34"/>
        <end position="53"/>
    </location>
</feature>
<reference evidence="8 9" key="1">
    <citation type="submission" date="2018-04" db="EMBL/GenBank/DDBJ databases">
        <authorList>
            <person name="Eckel V.P."/>
            <person name="Vogel R.F."/>
        </authorList>
    </citation>
    <scope>NUCLEOTIDE SEQUENCE [LARGE SCALE GENOMIC DNA]</scope>
    <source>
        <strain evidence="9">TMW 2.1764</strain>
    </source>
</reference>
<evidence type="ECO:0000256" key="6">
    <source>
        <dbReference type="ARBA" id="ARBA00023136"/>
    </source>
</evidence>
<sequence>MTAVLSSFLVVGSIIVLGYLLQRNHILGNNAELIITRLVFFVASPALLFTTVGKSKPADVFGPAMAVQVISVVAAVIAYALFSILIWKQSWAQTVVGSMSSSYVNAGNLGIPLAAYVLGNAAQIAPILLFQLAIYTPVVMLLLELTSQRKANIGKSLLHAFANPILLASFAGVIVMVTHWHVPNVIMEPIQLLSGISVPGMLLTFGMSFAADRTLLSSGSTGPVATAVVLKNIVQPVIAFFLASRLFDLTPANVMACVVMAALPAAQNVYTYATRFGTGKELARDGTLITTLVSVPVIVVIAFLLS</sequence>
<keyword evidence="2" id="KW-0813">Transport</keyword>
<dbReference type="RefSeq" id="WP_152579956.1">
    <property type="nucleotide sequence ID" value="NZ_JAKVIV010000004.1"/>
</dbReference>
<proteinExistence type="predicted"/>